<dbReference type="SUPFAM" id="SSF57997">
    <property type="entry name" value="Tropomyosin"/>
    <property type="match status" value="1"/>
</dbReference>
<organism evidence="2">
    <name type="scientific">Desulfacinum infernum</name>
    <dbReference type="NCBI Taxonomy" id="35837"/>
    <lineage>
        <taxon>Bacteria</taxon>
        <taxon>Pseudomonadati</taxon>
        <taxon>Thermodesulfobacteriota</taxon>
        <taxon>Syntrophobacteria</taxon>
        <taxon>Syntrophobacterales</taxon>
        <taxon>Syntrophobacteraceae</taxon>
        <taxon>Desulfacinum</taxon>
    </lineage>
</organism>
<comment type="caution">
    <text evidence="2">The sequence shown here is derived from an EMBL/GenBank/DDBJ whole genome shotgun (WGS) entry which is preliminary data.</text>
</comment>
<proteinExistence type="predicted"/>
<evidence type="ECO:0000256" key="1">
    <source>
        <dbReference type="SAM" id="Coils"/>
    </source>
</evidence>
<dbReference type="PANTHER" id="PTHR38753:SF1">
    <property type="entry name" value="SLR1441 PROTEIN"/>
    <property type="match status" value="1"/>
</dbReference>
<evidence type="ECO:0000313" key="2">
    <source>
        <dbReference type="EMBL" id="HFK96222.1"/>
    </source>
</evidence>
<protein>
    <recommendedName>
        <fullName evidence="3">Chromosome partition protein Smc</fullName>
    </recommendedName>
</protein>
<dbReference type="AlphaFoldDB" id="A0A832A208"/>
<evidence type="ECO:0008006" key="3">
    <source>
        <dbReference type="Google" id="ProtNLM"/>
    </source>
</evidence>
<keyword evidence="1" id="KW-0175">Coiled coil</keyword>
<dbReference type="EMBL" id="DSTK01000010">
    <property type="protein sequence ID" value="HFK96222.1"/>
    <property type="molecule type" value="Genomic_DNA"/>
</dbReference>
<accession>A0A832A208</accession>
<reference evidence="2" key="1">
    <citation type="journal article" date="2020" name="mSystems">
        <title>Genome- and Community-Level Interaction Insights into Carbon Utilization and Element Cycling Functions of Hydrothermarchaeota in Hydrothermal Sediment.</title>
        <authorList>
            <person name="Zhou Z."/>
            <person name="Liu Y."/>
            <person name="Xu W."/>
            <person name="Pan J."/>
            <person name="Luo Z.H."/>
            <person name="Li M."/>
        </authorList>
    </citation>
    <scope>NUCLEOTIDE SEQUENCE [LARGE SCALE GENOMIC DNA]</scope>
    <source>
        <strain evidence="2">SpSt-456</strain>
    </source>
</reference>
<feature type="coiled-coil region" evidence="1">
    <location>
        <begin position="79"/>
        <end position="169"/>
    </location>
</feature>
<name>A0A832A208_9BACT</name>
<dbReference type="PANTHER" id="PTHR38753">
    <property type="entry name" value="SLR1441 PROTEIN"/>
    <property type="match status" value="1"/>
</dbReference>
<gene>
    <name evidence="2" type="ORF">ENS06_02730</name>
</gene>
<sequence length="313" mass="35215">MPSVALMKKLSALDPALRDALLAVMEEVASQKEPREESIPRAAFDELTNVVRRLSAAQELTAQTLQTLADAQARTEQCLSTLTERVDRLAQAQERTELRLNELAEAQSRTERHLQELAQAQSRTEQRLNELAQAQAQTEQRLTTLTERVDRLAEAQERTEKRLDELASAQIALQETVERLALGLGSVRDQVGGLSRTMAYALENEAYRCLPDFLKERHGIVVLERLVRTEIAGREVNFFGRVRKDGHEGHLVGECVLRLDDRTKLAQIQVTIDAVEETLGGPVIPVIVTHFAKKDVLEKARQRGILVVQSFEW</sequence>